<gene>
    <name evidence="2" type="ORF">Tco_0651767</name>
</gene>
<feature type="compositionally biased region" description="Polar residues" evidence="1">
    <location>
        <begin position="74"/>
        <end position="84"/>
    </location>
</feature>
<organism evidence="2 3">
    <name type="scientific">Tanacetum coccineum</name>
    <dbReference type="NCBI Taxonomy" id="301880"/>
    <lineage>
        <taxon>Eukaryota</taxon>
        <taxon>Viridiplantae</taxon>
        <taxon>Streptophyta</taxon>
        <taxon>Embryophyta</taxon>
        <taxon>Tracheophyta</taxon>
        <taxon>Spermatophyta</taxon>
        <taxon>Magnoliopsida</taxon>
        <taxon>eudicotyledons</taxon>
        <taxon>Gunneridae</taxon>
        <taxon>Pentapetalae</taxon>
        <taxon>asterids</taxon>
        <taxon>campanulids</taxon>
        <taxon>Asterales</taxon>
        <taxon>Asteraceae</taxon>
        <taxon>Asteroideae</taxon>
        <taxon>Anthemideae</taxon>
        <taxon>Anthemidinae</taxon>
        <taxon>Tanacetum</taxon>
    </lineage>
</organism>
<dbReference type="EMBL" id="BQNB010008974">
    <property type="protein sequence ID" value="GJS56983.1"/>
    <property type="molecule type" value="Genomic_DNA"/>
</dbReference>
<keyword evidence="3" id="KW-1185">Reference proteome</keyword>
<name>A0ABQ4WVQ6_9ASTR</name>
<evidence type="ECO:0000256" key="1">
    <source>
        <dbReference type="SAM" id="MobiDB-lite"/>
    </source>
</evidence>
<evidence type="ECO:0000313" key="2">
    <source>
        <dbReference type="EMBL" id="GJS56983.1"/>
    </source>
</evidence>
<reference evidence="2" key="2">
    <citation type="submission" date="2022-01" db="EMBL/GenBank/DDBJ databases">
        <authorList>
            <person name="Yamashiro T."/>
            <person name="Shiraishi A."/>
            <person name="Satake H."/>
            <person name="Nakayama K."/>
        </authorList>
    </citation>
    <scope>NUCLEOTIDE SEQUENCE</scope>
</reference>
<feature type="region of interest" description="Disordered" evidence="1">
    <location>
        <begin position="1"/>
        <end position="90"/>
    </location>
</feature>
<accession>A0ABQ4WVQ6</accession>
<feature type="compositionally biased region" description="Basic and acidic residues" evidence="1">
    <location>
        <begin position="394"/>
        <end position="419"/>
    </location>
</feature>
<comment type="caution">
    <text evidence="2">The sequence shown here is derived from an EMBL/GenBank/DDBJ whole genome shotgun (WGS) entry which is preliminary data.</text>
</comment>
<evidence type="ECO:0000313" key="3">
    <source>
        <dbReference type="Proteomes" id="UP001151760"/>
    </source>
</evidence>
<sequence>MMVQAQEEMGEGLANPTDPHHTPTIIQPLTSQPQKKQKHRNPKRKDTEVPQLSGPTDNVADEAVYEEMDDSLERATTTATSLDAEQDRGNINKTQSKATLNEPSSIGTSVQVGLLRRVESFDEEGLGEEDASKQGRISDIDDDAGITLVSTYFDADTDMFGVHDLDGDEVVVESEARASEKRNVDEVVTVIDTASTIPVSVAITITAVRIRPRVKGLVIHEQEQAPTLTVSSQNHHRLDEELAFKLQAEEEEEERLAREKAQQVEEANIAWDDVQAKIEADYQLAKRLQDEEQEQFTDAKKARLFVQFLEQRRKHFAAKRAEEKRSRPLRRAQQRSIMCTYLKNMEGWKPKDLKNKSFANIQGLFDKAMKRVNTFVNYRTELVEESSKKAKVEIAQESSSKRAGDELKQKNAKKQKVDEDKETAELQSLIEVAPDEKEVAIDVVPLATKPPTIVDWKIHKEGKKSYYQIIRVDGSSKRYLVFNHMLKSFDMKDLETLYKLVKAKYGSTRPVEDLDLVLYGDLKAMF</sequence>
<reference evidence="2" key="1">
    <citation type="journal article" date="2022" name="Int. J. Mol. Sci.">
        <title>Draft Genome of Tanacetum Coccineum: Genomic Comparison of Closely Related Tanacetum-Family Plants.</title>
        <authorList>
            <person name="Yamashiro T."/>
            <person name="Shiraishi A."/>
            <person name="Nakayama K."/>
            <person name="Satake H."/>
        </authorList>
    </citation>
    <scope>NUCLEOTIDE SEQUENCE</scope>
</reference>
<feature type="compositionally biased region" description="Polar residues" evidence="1">
    <location>
        <begin position="24"/>
        <end position="34"/>
    </location>
</feature>
<proteinExistence type="predicted"/>
<feature type="region of interest" description="Disordered" evidence="1">
    <location>
        <begin position="394"/>
        <end position="420"/>
    </location>
</feature>
<protein>
    <submittedName>
        <fullName evidence="2">Uncharacterized protein</fullName>
    </submittedName>
</protein>
<dbReference type="Proteomes" id="UP001151760">
    <property type="component" value="Unassembled WGS sequence"/>
</dbReference>
<feature type="compositionally biased region" description="Acidic residues" evidence="1">
    <location>
        <begin position="59"/>
        <end position="70"/>
    </location>
</feature>